<evidence type="ECO:0000313" key="3">
    <source>
        <dbReference type="Proteomes" id="UP000518887"/>
    </source>
</evidence>
<proteinExistence type="predicted"/>
<organism evidence="2 3">
    <name type="scientific">Treponema ruminis</name>
    <dbReference type="NCBI Taxonomy" id="744515"/>
    <lineage>
        <taxon>Bacteria</taxon>
        <taxon>Pseudomonadati</taxon>
        <taxon>Spirochaetota</taxon>
        <taxon>Spirochaetia</taxon>
        <taxon>Spirochaetales</taxon>
        <taxon>Treponemataceae</taxon>
        <taxon>Treponema</taxon>
    </lineage>
</organism>
<evidence type="ECO:0000313" key="2">
    <source>
        <dbReference type="EMBL" id="MBB5225372.1"/>
    </source>
</evidence>
<feature type="region of interest" description="Disordered" evidence="1">
    <location>
        <begin position="300"/>
        <end position="327"/>
    </location>
</feature>
<name>A0A7W8G7W0_9SPIR</name>
<dbReference type="RefSeq" id="WP_184657591.1">
    <property type="nucleotide sequence ID" value="NZ_CP031518.1"/>
</dbReference>
<dbReference type="Proteomes" id="UP000518887">
    <property type="component" value="Unassembled WGS sequence"/>
</dbReference>
<gene>
    <name evidence="2" type="ORF">HNP76_000716</name>
</gene>
<accession>A0A7W8G7W0</accession>
<keyword evidence="3" id="KW-1185">Reference proteome</keyword>
<protein>
    <submittedName>
        <fullName evidence="2">Uncharacterized protein</fullName>
    </submittedName>
</protein>
<sequence length="327" mass="38549">MQKIKIEKLPEAVKDKVISKEEAAKIIWEDIYTRPHQYGLSYFSEDQKSDLLLGIHKKFENLFDKFVPGSVPFKSYLIGFIAKYKAHFLRLQAINCLEKKCISTYLIANEEVESQKYSVEAEYESDFPETEQNRTLTDITEQKGLTQEEKNKKIADLTTLVLLMKACKDIDDDSIKSVSSFTGVDKSLLYNKIEELKSSMERKSELYQLRIKRRNNSYFFHRKYLQAMISPIYKENGRQSLRERYEKQTKKWHKYNTNLSVHSNTPSNEEIARVLGIKPRMVSFYINHVRKDKIRDRIKNMMKKEDESGENTEAGKKEEKEFIDEES</sequence>
<dbReference type="EMBL" id="JACHFQ010000002">
    <property type="protein sequence ID" value="MBB5225372.1"/>
    <property type="molecule type" value="Genomic_DNA"/>
</dbReference>
<comment type="caution">
    <text evidence="2">The sequence shown here is derived from an EMBL/GenBank/DDBJ whole genome shotgun (WGS) entry which is preliminary data.</text>
</comment>
<dbReference type="AlphaFoldDB" id="A0A7W8G7W0"/>
<evidence type="ECO:0000256" key="1">
    <source>
        <dbReference type="SAM" id="MobiDB-lite"/>
    </source>
</evidence>
<reference evidence="2 3" key="1">
    <citation type="submission" date="2020-08" db="EMBL/GenBank/DDBJ databases">
        <title>Genomic Encyclopedia of Type Strains, Phase IV (KMG-IV): sequencing the most valuable type-strain genomes for metagenomic binning, comparative biology and taxonomic classification.</title>
        <authorList>
            <person name="Goeker M."/>
        </authorList>
    </citation>
    <scope>NUCLEOTIDE SEQUENCE [LARGE SCALE GENOMIC DNA]</scope>
    <source>
        <strain evidence="2 3">DSM 103462</strain>
    </source>
</reference>